<name>A0AAN9R5L9_CANGL</name>
<gene>
    <name evidence="2" type="ORF">VNO77_02116</name>
</gene>
<feature type="signal peptide" evidence="1">
    <location>
        <begin position="1"/>
        <end position="26"/>
    </location>
</feature>
<keyword evidence="1" id="KW-0732">Signal</keyword>
<feature type="chain" id="PRO_5043025757" evidence="1">
    <location>
        <begin position="27"/>
        <end position="100"/>
    </location>
</feature>
<organism evidence="2 3">
    <name type="scientific">Canavalia gladiata</name>
    <name type="common">Sword bean</name>
    <name type="synonym">Dolichos gladiatus</name>
    <dbReference type="NCBI Taxonomy" id="3824"/>
    <lineage>
        <taxon>Eukaryota</taxon>
        <taxon>Viridiplantae</taxon>
        <taxon>Streptophyta</taxon>
        <taxon>Embryophyta</taxon>
        <taxon>Tracheophyta</taxon>
        <taxon>Spermatophyta</taxon>
        <taxon>Magnoliopsida</taxon>
        <taxon>eudicotyledons</taxon>
        <taxon>Gunneridae</taxon>
        <taxon>Pentapetalae</taxon>
        <taxon>rosids</taxon>
        <taxon>fabids</taxon>
        <taxon>Fabales</taxon>
        <taxon>Fabaceae</taxon>
        <taxon>Papilionoideae</taxon>
        <taxon>50 kb inversion clade</taxon>
        <taxon>NPAAA clade</taxon>
        <taxon>indigoferoid/millettioid clade</taxon>
        <taxon>Phaseoleae</taxon>
        <taxon>Canavalia</taxon>
    </lineage>
</organism>
<sequence>MAFGSLRDSFFQIHLILALFSLEIAGLLDSSSKGTSFIRDCTPLTLLEPPRSFQHDGNHNRYGHLFDFCEMLPNIGMDECGWSSLPIRLTFGMLRPATSR</sequence>
<reference evidence="2 3" key="1">
    <citation type="submission" date="2024-01" db="EMBL/GenBank/DDBJ databases">
        <title>The genomes of 5 underutilized Papilionoideae crops provide insights into root nodulation and disease resistanc.</title>
        <authorList>
            <person name="Jiang F."/>
        </authorList>
    </citation>
    <scope>NUCLEOTIDE SEQUENCE [LARGE SCALE GENOMIC DNA]</scope>
    <source>
        <strain evidence="2">LVBAO_FW01</strain>
        <tissue evidence="2">Leaves</tissue>
    </source>
</reference>
<evidence type="ECO:0000256" key="1">
    <source>
        <dbReference type="SAM" id="SignalP"/>
    </source>
</evidence>
<evidence type="ECO:0000313" key="3">
    <source>
        <dbReference type="Proteomes" id="UP001367508"/>
    </source>
</evidence>
<comment type="caution">
    <text evidence="2">The sequence shown here is derived from an EMBL/GenBank/DDBJ whole genome shotgun (WGS) entry which is preliminary data.</text>
</comment>
<evidence type="ECO:0000313" key="2">
    <source>
        <dbReference type="EMBL" id="KAK7360137.1"/>
    </source>
</evidence>
<protein>
    <submittedName>
        <fullName evidence="2">Uncharacterized protein</fullName>
    </submittedName>
</protein>
<dbReference type="AlphaFoldDB" id="A0AAN9R5L9"/>
<accession>A0AAN9R5L9</accession>
<dbReference type="EMBL" id="JAYMYQ010000001">
    <property type="protein sequence ID" value="KAK7360137.1"/>
    <property type="molecule type" value="Genomic_DNA"/>
</dbReference>
<dbReference type="Proteomes" id="UP001367508">
    <property type="component" value="Unassembled WGS sequence"/>
</dbReference>
<keyword evidence="3" id="KW-1185">Reference proteome</keyword>
<proteinExistence type="predicted"/>